<dbReference type="HOGENOM" id="CLU_121850_3_1_9"/>
<dbReference type="Gene3D" id="3.40.30.10">
    <property type="entry name" value="Glutaredoxin"/>
    <property type="match status" value="1"/>
</dbReference>
<dbReference type="EMBL" id="CP008921">
    <property type="protein sequence ID" value="AIG44551.1"/>
    <property type="molecule type" value="Genomic_DNA"/>
</dbReference>
<dbReference type="PATRIC" id="fig|1214179.4.peg.2227"/>
<dbReference type="AlphaFoldDB" id="A0A075SMA5"/>
<dbReference type="GeneID" id="8154911"/>
<name>A0A075SMA5_STRSU</name>
<proteinExistence type="predicted"/>
<dbReference type="Proteomes" id="UP000028185">
    <property type="component" value="Chromosome"/>
</dbReference>
<dbReference type="GO" id="GO:0016853">
    <property type="term" value="F:isomerase activity"/>
    <property type="evidence" value="ECO:0007669"/>
    <property type="project" value="UniProtKB-KW"/>
</dbReference>
<keyword evidence="1" id="KW-0413">Isomerase</keyword>
<evidence type="ECO:0000313" key="2">
    <source>
        <dbReference type="Proteomes" id="UP000028185"/>
    </source>
</evidence>
<dbReference type="RefSeq" id="WP_012028596.1">
    <property type="nucleotide sequence ID" value="NZ_ALLE01000028.1"/>
</dbReference>
<dbReference type="InterPro" id="IPR036249">
    <property type="entry name" value="Thioredoxin-like_sf"/>
</dbReference>
<dbReference type="InterPro" id="IPR046698">
    <property type="entry name" value="PedC-like"/>
</dbReference>
<accession>A0A075SMA5</accession>
<reference evidence="1 2" key="1">
    <citation type="journal article" date="2014" name="Genome Announc.">
        <title>Whole-Genome Sequence of Streptococcus suis Serotype 4 Reference Strain 6407.</title>
        <authorList>
            <person name="Wang K."/>
            <person name="Chen J."/>
            <person name="Yao H."/>
            <person name="Lu C."/>
        </authorList>
    </citation>
    <scope>NUCLEOTIDE SEQUENCE [LARGE SCALE GENOMIC DNA]</scope>
    <source>
        <strain evidence="1">6407</strain>
    </source>
</reference>
<dbReference type="Pfam" id="PF20207">
    <property type="entry name" value="DUF6568"/>
    <property type="match status" value="1"/>
</dbReference>
<sequence length="149" mass="16760">MWRKYFLLVLLAILVVGGAFFLSQSAATPNESDYVKAVKSYQAISIDEVEQKVQDEEEFILYIGRETCPYCRDFVPKLTEAVEQSHATIYYLDSESDPNGKIQQFRQSQGLATVPSLTYYKSGKLSGILRKGSQATLSEIENFLALQGQ</sequence>
<dbReference type="SUPFAM" id="SSF52833">
    <property type="entry name" value="Thioredoxin-like"/>
    <property type="match status" value="1"/>
</dbReference>
<organism evidence="1 2">
    <name type="scientific">Streptococcus suis 6407</name>
    <dbReference type="NCBI Taxonomy" id="1214179"/>
    <lineage>
        <taxon>Bacteria</taxon>
        <taxon>Bacillati</taxon>
        <taxon>Bacillota</taxon>
        <taxon>Bacilli</taxon>
        <taxon>Lactobacillales</taxon>
        <taxon>Streptococcaceae</taxon>
        <taxon>Streptococcus</taxon>
    </lineage>
</organism>
<protein>
    <submittedName>
        <fullName evidence="1">Thiol-disulfide isomerase</fullName>
    </submittedName>
</protein>
<dbReference type="CDD" id="cd02947">
    <property type="entry name" value="TRX_family"/>
    <property type="match status" value="1"/>
</dbReference>
<gene>
    <name evidence="1" type="ORF">ID09_11170</name>
</gene>
<evidence type="ECO:0000313" key="1">
    <source>
        <dbReference type="EMBL" id="AIG44551.1"/>
    </source>
</evidence>